<dbReference type="PANTHER" id="PTHR34473">
    <property type="entry name" value="UPF0699 TRANSMEMBRANE PROTEIN YDBS"/>
    <property type="match status" value="1"/>
</dbReference>
<feature type="domain" description="YdbS-like PH" evidence="2">
    <location>
        <begin position="71"/>
        <end position="146"/>
    </location>
</feature>
<evidence type="ECO:0000256" key="1">
    <source>
        <dbReference type="SAM" id="Phobius"/>
    </source>
</evidence>
<evidence type="ECO:0000313" key="3">
    <source>
        <dbReference type="EMBL" id="ANH36648.1"/>
    </source>
</evidence>
<dbReference type="KEGG" id="ndk:I601_0194"/>
<feature type="transmembrane region" description="Helical" evidence="1">
    <location>
        <begin position="47"/>
        <end position="65"/>
    </location>
</feature>
<keyword evidence="4" id="KW-1185">Reference proteome</keyword>
<dbReference type="OrthoDB" id="3730669at2"/>
<dbReference type="Proteomes" id="UP000077868">
    <property type="component" value="Chromosome"/>
</dbReference>
<accession>A0A1A9GEG4</accession>
<dbReference type="PANTHER" id="PTHR34473:SF3">
    <property type="entry name" value="TRANSMEMBRANE PROTEIN-RELATED"/>
    <property type="match status" value="1"/>
</dbReference>
<keyword evidence="1" id="KW-0812">Transmembrane</keyword>
<evidence type="ECO:0000259" key="2">
    <source>
        <dbReference type="Pfam" id="PF03703"/>
    </source>
</evidence>
<gene>
    <name evidence="3" type="ORF">I601_0194</name>
</gene>
<dbReference type="Pfam" id="PF03703">
    <property type="entry name" value="bPH_2"/>
    <property type="match status" value="1"/>
</dbReference>
<dbReference type="EMBL" id="CP015079">
    <property type="protein sequence ID" value="ANH36648.1"/>
    <property type="molecule type" value="Genomic_DNA"/>
</dbReference>
<feature type="transmembrane region" description="Helical" evidence="1">
    <location>
        <begin position="20"/>
        <end position="41"/>
    </location>
</feature>
<sequence length="160" mass="17696">MADLRDPAHRVSPRARLLWILEEVVGSALVAAALLVATLGFDLFDLRWWMVSLLVALPVLYVLVVPQWRYAVHRWEATETAVYTQTGWWSRERRIAPMSRIQTVDYAQGPLERLLGLADVTVTTASAAGALTISALDRDTALRLVDDLTLRADAVAGDAT</sequence>
<keyword evidence="1" id="KW-1133">Transmembrane helix</keyword>
<name>A0A1A9GEG4_9ACTN</name>
<dbReference type="PATRIC" id="fig|1300347.3.peg.196"/>
<evidence type="ECO:0000313" key="4">
    <source>
        <dbReference type="Proteomes" id="UP000077868"/>
    </source>
</evidence>
<protein>
    <submittedName>
        <fullName evidence="3">Bacterial membrane flanked domain protein</fullName>
    </submittedName>
</protein>
<dbReference type="AlphaFoldDB" id="A0A1A9GEG4"/>
<organism evidence="3 4">
    <name type="scientific">Nocardioides dokdonensis FR1436</name>
    <dbReference type="NCBI Taxonomy" id="1300347"/>
    <lineage>
        <taxon>Bacteria</taxon>
        <taxon>Bacillati</taxon>
        <taxon>Actinomycetota</taxon>
        <taxon>Actinomycetes</taxon>
        <taxon>Propionibacteriales</taxon>
        <taxon>Nocardioidaceae</taxon>
        <taxon>Nocardioides</taxon>
    </lineage>
</organism>
<dbReference type="STRING" id="1300347.I601_0194"/>
<keyword evidence="1" id="KW-0472">Membrane</keyword>
<reference evidence="3 4" key="1">
    <citation type="submission" date="2016-03" db="EMBL/GenBank/DDBJ databases">
        <title>Complete genome sequence of a soil Actinobacterium, Nocardioides dokdonensis FR1436.</title>
        <authorList>
            <person name="Kwon S.-K."/>
            <person name="Kim K."/>
            <person name="Kim J.F."/>
        </authorList>
    </citation>
    <scope>NUCLEOTIDE SEQUENCE [LARGE SCALE GENOMIC DNA]</scope>
    <source>
        <strain evidence="3 4">FR1436</strain>
    </source>
</reference>
<dbReference type="InterPro" id="IPR005182">
    <property type="entry name" value="YdbS-like_PH"/>
</dbReference>
<dbReference type="RefSeq" id="WP_068105267.1">
    <property type="nucleotide sequence ID" value="NZ_CP015079.1"/>
</dbReference>
<proteinExistence type="predicted"/>